<keyword evidence="2" id="KW-1185">Reference proteome</keyword>
<accession>A0A8S1E1M6</accession>
<dbReference type="Proteomes" id="UP000494165">
    <property type="component" value="Unassembled WGS sequence"/>
</dbReference>
<comment type="caution">
    <text evidence="1">The sequence shown here is derived from an EMBL/GenBank/DDBJ whole genome shotgun (WGS) entry which is preliminary data.</text>
</comment>
<dbReference type="AlphaFoldDB" id="A0A8S1E1M6"/>
<protein>
    <submittedName>
        <fullName evidence="1">Uncharacterized protein</fullName>
    </submittedName>
</protein>
<proteinExistence type="predicted"/>
<reference evidence="1 2" key="1">
    <citation type="submission" date="2020-04" db="EMBL/GenBank/DDBJ databases">
        <authorList>
            <person name="Alioto T."/>
            <person name="Alioto T."/>
            <person name="Gomez Garrido J."/>
        </authorList>
    </citation>
    <scope>NUCLEOTIDE SEQUENCE [LARGE SCALE GENOMIC DNA]</scope>
</reference>
<gene>
    <name evidence="1" type="ORF">CLODIP_2_CD03012</name>
</gene>
<name>A0A8S1E1M6_9INSE</name>
<dbReference type="OrthoDB" id="1937206at2759"/>
<evidence type="ECO:0000313" key="1">
    <source>
        <dbReference type="EMBL" id="CAB3387369.1"/>
    </source>
</evidence>
<evidence type="ECO:0000313" key="2">
    <source>
        <dbReference type="Proteomes" id="UP000494165"/>
    </source>
</evidence>
<dbReference type="EMBL" id="CADEPI010000568">
    <property type="protein sequence ID" value="CAB3387369.1"/>
    <property type="molecule type" value="Genomic_DNA"/>
</dbReference>
<organism evidence="1 2">
    <name type="scientific">Cloeon dipterum</name>
    <dbReference type="NCBI Taxonomy" id="197152"/>
    <lineage>
        <taxon>Eukaryota</taxon>
        <taxon>Metazoa</taxon>
        <taxon>Ecdysozoa</taxon>
        <taxon>Arthropoda</taxon>
        <taxon>Hexapoda</taxon>
        <taxon>Insecta</taxon>
        <taxon>Pterygota</taxon>
        <taxon>Palaeoptera</taxon>
        <taxon>Ephemeroptera</taxon>
        <taxon>Pisciforma</taxon>
        <taxon>Baetidae</taxon>
        <taxon>Cloeon</taxon>
    </lineage>
</organism>
<sequence>MYIFGLKTDLGVAPGAVNESEIKHNFGRKVAIEVSTFWMGSLRSSSQESCGKNQIEGWRHIRPLERLKKQMTPSRNCCCSWGNPLLMPLAKRKLSAPHWSNEGSEARKMPIQEFHLDKVWSGLELIKEQTTILCLQLEWGAPDVDDGRV</sequence>